<keyword evidence="5" id="KW-1185">Reference proteome</keyword>
<dbReference type="EMBL" id="KZ989935">
    <property type="protein sequence ID" value="RKP24988.1"/>
    <property type="molecule type" value="Genomic_DNA"/>
</dbReference>
<feature type="domain" description="MI" evidence="3">
    <location>
        <begin position="118"/>
        <end position="255"/>
    </location>
</feature>
<evidence type="ECO:0000313" key="5">
    <source>
        <dbReference type="Proteomes" id="UP000278143"/>
    </source>
</evidence>
<dbReference type="GO" id="GO:0003723">
    <property type="term" value="F:RNA binding"/>
    <property type="evidence" value="ECO:0007669"/>
    <property type="project" value="TreeGrafter"/>
</dbReference>
<keyword evidence="2" id="KW-0539">Nucleus</keyword>
<dbReference type="AlphaFoldDB" id="A0A4P9YYF0"/>
<gene>
    <name evidence="4" type="ORF">SYNPS1DRAFT_29263</name>
</gene>
<reference evidence="5" key="1">
    <citation type="journal article" date="2018" name="Nat. Microbiol.">
        <title>Leveraging single-cell genomics to expand the fungal tree of life.</title>
        <authorList>
            <person name="Ahrendt S.R."/>
            <person name="Quandt C.A."/>
            <person name="Ciobanu D."/>
            <person name="Clum A."/>
            <person name="Salamov A."/>
            <person name="Andreopoulos B."/>
            <person name="Cheng J.F."/>
            <person name="Woyke T."/>
            <person name="Pelin A."/>
            <person name="Henrissat B."/>
            <person name="Reynolds N.K."/>
            <person name="Benny G.L."/>
            <person name="Smith M.E."/>
            <person name="James T.Y."/>
            <person name="Grigoriev I.V."/>
        </authorList>
    </citation>
    <scope>NUCLEOTIDE SEQUENCE [LARGE SCALE GENOMIC DNA]</scope>
    <source>
        <strain evidence="5">Benny S71-1</strain>
    </source>
</reference>
<dbReference type="InterPro" id="IPR003891">
    <property type="entry name" value="Initiation_fac_eIF4g_MI"/>
</dbReference>
<protein>
    <submittedName>
        <fullName evidence="4">MA3 domain-containing protein</fullName>
    </submittedName>
</protein>
<dbReference type="OrthoDB" id="361797at2759"/>
<sequence>MIQDLKNNKVKKRGALANQANATKEVVTTLKKFIGNMNKKRHVVAGEALNVSLSDIRSVKTKGKWWLVGASWVGNQADGYGDGAVSDLPAKAAAASTDKKSASDQLLELARKQNMNTDIRRSIFVILMSSEDYVDAFDRLMKLGLKEVQEREIARVLLHCCGQEKVFNPYYVLVAERVCGYKHGFKVTFQYALWDFLRELGEDAGGLGSADARHRAGDQDGDQVPMRRIVNVAKFYGWLMGASAVSLTVLKTLTFTRIQSSAQTFFRVLFAHLFLRIYTLADRRQDAEAIARVFSRATVVPNLAEGIRFFMHYFMRKVEFLTDAQDAKVVTWSIGIARDILKSKAGHLADDYE</sequence>
<dbReference type="GO" id="GO:0042274">
    <property type="term" value="P:ribosomal small subunit biogenesis"/>
    <property type="evidence" value="ECO:0007669"/>
    <property type="project" value="TreeGrafter"/>
</dbReference>
<dbReference type="GO" id="GO:0005730">
    <property type="term" value="C:nucleolus"/>
    <property type="evidence" value="ECO:0007669"/>
    <property type="project" value="TreeGrafter"/>
</dbReference>
<proteinExistence type="predicted"/>
<name>A0A4P9YYF0_9FUNG</name>
<dbReference type="InterPro" id="IPR050781">
    <property type="entry name" value="CWC22_splicing_factor"/>
</dbReference>
<dbReference type="Pfam" id="PF02847">
    <property type="entry name" value="MA3"/>
    <property type="match status" value="1"/>
</dbReference>
<dbReference type="Proteomes" id="UP000278143">
    <property type="component" value="Unassembled WGS sequence"/>
</dbReference>
<dbReference type="PANTHER" id="PTHR18034">
    <property type="entry name" value="CELL CYCLE CONTROL PROTEIN CWF22-RELATED"/>
    <property type="match status" value="1"/>
</dbReference>
<dbReference type="SMART" id="SM00544">
    <property type="entry name" value="MA3"/>
    <property type="match status" value="1"/>
</dbReference>
<evidence type="ECO:0000256" key="1">
    <source>
        <dbReference type="ARBA" id="ARBA00004123"/>
    </source>
</evidence>
<dbReference type="PROSITE" id="PS51366">
    <property type="entry name" value="MI"/>
    <property type="match status" value="1"/>
</dbReference>
<dbReference type="PANTHER" id="PTHR18034:SF4">
    <property type="entry name" value="NUCLEOLAR MIF4G DOMAIN-CONTAINING PROTEIN 1"/>
    <property type="match status" value="1"/>
</dbReference>
<accession>A0A4P9YYF0</accession>
<evidence type="ECO:0000256" key="2">
    <source>
        <dbReference type="ARBA" id="ARBA00023242"/>
    </source>
</evidence>
<evidence type="ECO:0000313" key="4">
    <source>
        <dbReference type="EMBL" id="RKP24988.1"/>
    </source>
</evidence>
<comment type="subcellular location">
    <subcellularLocation>
        <location evidence="1">Nucleus</location>
    </subcellularLocation>
</comment>
<organism evidence="4 5">
    <name type="scientific">Syncephalis pseudoplumigaleata</name>
    <dbReference type="NCBI Taxonomy" id="1712513"/>
    <lineage>
        <taxon>Eukaryota</taxon>
        <taxon>Fungi</taxon>
        <taxon>Fungi incertae sedis</taxon>
        <taxon>Zoopagomycota</taxon>
        <taxon>Zoopagomycotina</taxon>
        <taxon>Zoopagomycetes</taxon>
        <taxon>Zoopagales</taxon>
        <taxon>Piptocephalidaceae</taxon>
        <taxon>Syncephalis</taxon>
    </lineage>
</organism>
<evidence type="ECO:0000259" key="3">
    <source>
        <dbReference type="PROSITE" id="PS51366"/>
    </source>
</evidence>